<sequence length="424" mass="47912">MAFHLGRKEFIENLSSDVLDVEHTIRRLTSHLPAGAVTLRSWKYPGTNCLDVDTSNLVNCFRFNARNSDDSVKAHLIITELLIDRLVAFLFVCASLMEEQISTGDPNKALLQCERKLTERNTIAAVATYFGRIYLSFLTTWGIGVPSGGATVDGGTQTDEEFKPHAPCPECPWKCQWLEDVCAIIRRSVYSQLEDLKDAKSAAKVKHMYNCAVAENKDVKEATRLLETDMADSKALITRKETEIRATQKRIETVKKDFLQTGAEKSTLENSLKELEVAAGNSQAESAAQLTENQLLQTDLEGITSSCGVLAEQTKAYESKIRARRTVYELSALSMREQNGFLLENVRKMKERIQEVEKVYDPQWQMKLREVEEKVKSVRELFEDSDGLAKFHDGRIVDLNFQHNQLVDQNQNLQAELKRLQAGT</sequence>
<dbReference type="PANTHER" id="PTHR43696">
    <property type="entry name" value="COILED-COIL DOMAIN-CONTAINING PROTEIN 157"/>
    <property type="match status" value="1"/>
</dbReference>
<feature type="coiled-coil region" evidence="1">
    <location>
        <begin position="396"/>
        <end position="423"/>
    </location>
</feature>
<feature type="coiled-coil region" evidence="1">
    <location>
        <begin position="237"/>
        <end position="285"/>
    </location>
</feature>
<evidence type="ECO:0000256" key="1">
    <source>
        <dbReference type="SAM" id="Coils"/>
    </source>
</evidence>
<dbReference type="OrthoDB" id="10051906at2759"/>
<comment type="caution">
    <text evidence="2">The sequence shown here is derived from an EMBL/GenBank/DDBJ whole genome shotgun (WGS) entry which is preliminary data.</text>
</comment>
<dbReference type="PANTHER" id="PTHR43696:SF9">
    <property type="entry name" value="COILED-COIL DOMAIN-CONTAINING PROTEIN 157"/>
    <property type="match status" value="1"/>
</dbReference>
<evidence type="ECO:0000313" key="3">
    <source>
        <dbReference type="Proteomes" id="UP000192578"/>
    </source>
</evidence>
<evidence type="ECO:0000313" key="2">
    <source>
        <dbReference type="EMBL" id="OQV19173.1"/>
    </source>
</evidence>
<dbReference type="AlphaFoldDB" id="A0A1W0WVK1"/>
<proteinExistence type="predicted"/>
<protein>
    <submittedName>
        <fullName evidence="2">Uncharacterized protein</fullName>
    </submittedName>
</protein>
<accession>A0A1W0WVK1</accession>
<keyword evidence="3" id="KW-1185">Reference proteome</keyword>
<name>A0A1W0WVK1_HYPEX</name>
<gene>
    <name evidence="2" type="ORF">BV898_06810</name>
</gene>
<dbReference type="InterPro" id="IPR029681">
    <property type="entry name" value="CCDC157"/>
</dbReference>
<keyword evidence="1" id="KW-0175">Coiled coil</keyword>
<dbReference type="EMBL" id="MTYJ01000042">
    <property type="protein sequence ID" value="OQV19173.1"/>
    <property type="molecule type" value="Genomic_DNA"/>
</dbReference>
<dbReference type="Proteomes" id="UP000192578">
    <property type="component" value="Unassembled WGS sequence"/>
</dbReference>
<reference evidence="3" key="1">
    <citation type="submission" date="2017-01" db="EMBL/GenBank/DDBJ databases">
        <title>Comparative genomics of anhydrobiosis in the tardigrade Hypsibius dujardini.</title>
        <authorList>
            <person name="Yoshida Y."/>
            <person name="Koutsovoulos G."/>
            <person name="Laetsch D."/>
            <person name="Stevens L."/>
            <person name="Kumar S."/>
            <person name="Horikawa D."/>
            <person name="Ishino K."/>
            <person name="Komine S."/>
            <person name="Tomita M."/>
            <person name="Blaxter M."/>
            <person name="Arakawa K."/>
        </authorList>
    </citation>
    <scope>NUCLEOTIDE SEQUENCE [LARGE SCALE GENOMIC DNA]</scope>
    <source>
        <strain evidence="3">Z151</strain>
    </source>
</reference>
<organism evidence="2 3">
    <name type="scientific">Hypsibius exemplaris</name>
    <name type="common">Freshwater tardigrade</name>
    <dbReference type="NCBI Taxonomy" id="2072580"/>
    <lineage>
        <taxon>Eukaryota</taxon>
        <taxon>Metazoa</taxon>
        <taxon>Ecdysozoa</taxon>
        <taxon>Tardigrada</taxon>
        <taxon>Eutardigrada</taxon>
        <taxon>Parachela</taxon>
        <taxon>Hypsibioidea</taxon>
        <taxon>Hypsibiidae</taxon>
        <taxon>Hypsibius</taxon>
    </lineage>
</organism>